<name>A0A4Z2FRX5_9TELE</name>
<accession>A0A4Z2FRX5</accession>
<comment type="caution">
    <text evidence="1">The sequence shown here is derived from an EMBL/GenBank/DDBJ whole genome shotgun (WGS) entry which is preliminary data.</text>
</comment>
<protein>
    <submittedName>
        <fullName evidence="1">Uncharacterized protein</fullName>
    </submittedName>
</protein>
<keyword evidence="2" id="KW-1185">Reference proteome</keyword>
<evidence type="ECO:0000313" key="1">
    <source>
        <dbReference type="EMBL" id="TNN43909.1"/>
    </source>
</evidence>
<organism evidence="1 2">
    <name type="scientific">Liparis tanakae</name>
    <name type="common">Tanaka's snailfish</name>
    <dbReference type="NCBI Taxonomy" id="230148"/>
    <lineage>
        <taxon>Eukaryota</taxon>
        <taxon>Metazoa</taxon>
        <taxon>Chordata</taxon>
        <taxon>Craniata</taxon>
        <taxon>Vertebrata</taxon>
        <taxon>Euteleostomi</taxon>
        <taxon>Actinopterygii</taxon>
        <taxon>Neopterygii</taxon>
        <taxon>Teleostei</taxon>
        <taxon>Neoteleostei</taxon>
        <taxon>Acanthomorphata</taxon>
        <taxon>Eupercaria</taxon>
        <taxon>Perciformes</taxon>
        <taxon>Cottioidei</taxon>
        <taxon>Cottales</taxon>
        <taxon>Liparidae</taxon>
        <taxon>Liparis</taxon>
    </lineage>
</organism>
<reference evidence="1 2" key="1">
    <citation type="submission" date="2019-03" db="EMBL/GenBank/DDBJ databases">
        <title>First draft genome of Liparis tanakae, snailfish: a comprehensive survey of snailfish specific genes.</title>
        <authorList>
            <person name="Kim W."/>
            <person name="Song I."/>
            <person name="Jeong J.-H."/>
            <person name="Kim D."/>
            <person name="Kim S."/>
            <person name="Ryu S."/>
            <person name="Song J.Y."/>
            <person name="Lee S.K."/>
        </authorList>
    </citation>
    <scope>NUCLEOTIDE SEQUENCE [LARGE SCALE GENOMIC DNA]</scope>
    <source>
        <tissue evidence="1">Muscle</tissue>
    </source>
</reference>
<sequence length="107" mass="11532">MLTGKARSQLMPRLLKNTPAPSDLTVSVMQWRKPFRALITSMGVANVQPTIPEAPPASITPLQPGGDSLIKGIHTGFFLNHSQSVAYVRKYVANDIESLSMSGSTPL</sequence>
<gene>
    <name evidence="1" type="ORF">EYF80_045901</name>
</gene>
<dbReference type="AlphaFoldDB" id="A0A4Z2FRX5"/>
<dbReference type="EMBL" id="SRLO01000938">
    <property type="protein sequence ID" value="TNN43909.1"/>
    <property type="molecule type" value="Genomic_DNA"/>
</dbReference>
<dbReference type="Proteomes" id="UP000314294">
    <property type="component" value="Unassembled WGS sequence"/>
</dbReference>
<proteinExistence type="predicted"/>
<evidence type="ECO:0000313" key="2">
    <source>
        <dbReference type="Proteomes" id="UP000314294"/>
    </source>
</evidence>
<dbReference type="OrthoDB" id="10599742at2759"/>